<accession>A0ACD5YCC9</accession>
<dbReference type="Proteomes" id="UP001732700">
    <property type="component" value="Chromosome 5D"/>
</dbReference>
<sequence length="208" mass="21398">MSRSAAAWGLAVPVLLLVLAATATAAIKPLMEEATQDDKPMHHLAYDMLPPQKEEPAAARIASAEDHLAGGPRDGLSSLKEEPAARVASAEPAARLADLRPAEKKDEGGDDAEMPTMEEAVRPTSGVKVQGGDPGTVPKAGRGDGNDSGKEQSGGSSSKEAEKSAAAAKSCLTKEECHKKRLLCGKGCTLSAHAKCAAKCSKSCIPTC</sequence>
<reference evidence="1" key="2">
    <citation type="submission" date="2025-09" db="UniProtKB">
        <authorList>
            <consortium name="EnsemblPlants"/>
        </authorList>
    </citation>
    <scope>IDENTIFICATION</scope>
</reference>
<proteinExistence type="predicted"/>
<keyword evidence="2" id="KW-1185">Reference proteome</keyword>
<dbReference type="EnsemblPlants" id="AVESA.00010b.r2.5DG0936860.1">
    <property type="protein sequence ID" value="AVESA.00010b.r2.5DG0936860.1.CDS.1"/>
    <property type="gene ID" value="AVESA.00010b.r2.5DG0936860"/>
</dbReference>
<evidence type="ECO:0000313" key="2">
    <source>
        <dbReference type="Proteomes" id="UP001732700"/>
    </source>
</evidence>
<reference evidence="1" key="1">
    <citation type="submission" date="2021-05" db="EMBL/GenBank/DDBJ databases">
        <authorList>
            <person name="Scholz U."/>
            <person name="Mascher M."/>
            <person name="Fiebig A."/>
        </authorList>
    </citation>
    <scope>NUCLEOTIDE SEQUENCE [LARGE SCALE GENOMIC DNA]</scope>
</reference>
<organism evidence="1 2">
    <name type="scientific">Avena sativa</name>
    <name type="common">Oat</name>
    <dbReference type="NCBI Taxonomy" id="4498"/>
    <lineage>
        <taxon>Eukaryota</taxon>
        <taxon>Viridiplantae</taxon>
        <taxon>Streptophyta</taxon>
        <taxon>Embryophyta</taxon>
        <taxon>Tracheophyta</taxon>
        <taxon>Spermatophyta</taxon>
        <taxon>Magnoliopsida</taxon>
        <taxon>Liliopsida</taxon>
        <taxon>Poales</taxon>
        <taxon>Poaceae</taxon>
        <taxon>BOP clade</taxon>
        <taxon>Pooideae</taxon>
        <taxon>Poodae</taxon>
        <taxon>Poeae</taxon>
        <taxon>Poeae Chloroplast Group 1 (Aveneae type)</taxon>
        <taxon>Aveninae</taxon>
        <taxon>Avena</taxon>
    </lineage>
</organism>
<evidence type="ECO:0000313" key="1">
    <source>
        <dbReference type="EnsemblPlants" id="AVESA.00010b.r2.5DG0936860.1.CDS.1"/>
    </source>
</evidence>
<name>A0ACD5YCC9_AVESA</name>
<protein>
    <submittedName>
        <fullName evidence="1">Uncharacterized protein</fullName>
    </submittedName>
</protein>